<accession>A0A8H5GFY7</accession>
<name>A0A8H5GFY7_9AGAR</name>
<dbReference type="Proteomes" id="UP000559027">
    <property type="component" value="Unassembled WGS sequence"/>
</dbReference>
<proteinExistence type="predicted"/>
<sequence>MAPKHPHQDVILPMTDEYMQQIIRREKTYEFRRYRIASSVQRVWFYLNAPLSHIAYVCEMDPARTRNPGDEPLPEDGSGNKEFNERHKDMVRCDFAYRVRSVYRLVEPIKLAEMKARYGIKIAPRGMIYTPESIKKVVKWREQKCVWTDAGSEAHTSEQTSAKNGLKRARKGSPAGLANKRQRTGKPIILSRWSCYLY</sequence>
<dbReference type="OrthoDB" id="2149705at2759"/>
<evidence type="ECO:0000313" key="2">
    <source>
        <dbReference type="EMBL" id="KAF5364035.1"/>
    </source>
</evidence>
<keyword evidence="3" id="KW-1185">Reference proteome</keyword>
<organism evidence="2 3">
    <name type="scientific">Leucocoprinus leucothites</name>
    <dbReference type="NCBI Taxonomy" id="201217"/>
    <lineage>
        <taxon>Eukaryota</taxon>
        <taxon>Fungi</taxon>
        <taxon>Dikarya</taxon>
        <taxon>Basidiomycota</taxon>
        <taxon>Agaricomycotina</taxon>
        <taxon>Agaricomycetes</taxon>
        <taxon>Agaricomycetidae</taxon>
        <taxon>Agaricales</taxon>
        <taxon>Agaricineae</taxon>
        <taxon>Agaricaceae</taxon>
        <taxon>Leucocoprinus</taxon>
    </lineage>
</organism>
<dbReference type="AlphaFoldDB" id="A0A8H5GFY7"/>
<feature type="region of interest" description="Disordered" evidence="1">
    <location>
        <begin position="151"/>
        <end position="181"/>
    </location>
</feature>
<evidence type="ECO:0000313" key="3">
    <source>
        <dbReference type="Proteomes" id="UP000559027"/>
    </source>
</evidence>
<evidence type="ECO:0000256" key="1">
    <source>
        <dbReference type="SAM" id="MobiDB-lite"/>
    </source>
</evidence>
<reference evidence="2 3" key="1">
    <citation type="journal article" date="2020" name="ISME J.">
        <title>Uncovering the hidden diversity of litter-decomposition mechanisms in mushroom-forming fungi.</title>
        <authorList>
            <person name="Floudas D."/>
            <person name="Bentzer J."/>
            <person name="Ahren D."/>
            <person name="Johansson T."/>
            <person name="Persson P."/>
            <person name="Tunlid A."/>
        </authorList>
    </citation>
    <scope>NUCLEOTIDE SEQUENCE [LARGE SCALE GENOMIC DNA]</scope>
    <source>
        <strain evidence="2 3">CBS 146.42</strain>
    </source>
</reference>
<gene>
    <name evidence="2" type="ORF">D9756_001001</name>
</gene>
<comment type="caution">
    <text evidence="2">The sequence shown here is derived from an EMBL/GenBank/DDBJ whole genome shotgun (WGS) entry which is preliminary data.</text>
</comment>
<dbReference type="EMBL" id="JAACJO010000001">
    <property type="protein sequence ID" value="KAF5364035.1"/>
    <property type="molecule type" value="Genomic_DNA"/>
</dbReference>
<protein>
    <submittedName>
        <fullName evidence="2">Uncharacterized protein</fullName>
    </submittedName>
</protein>
<feature type="region of interest" description="Disordered" evidence="1">
    <location>
        <begin position="66"/>
        <end position="85"/>
    </location>
</feature>
<dbReference type="SUPFAM" id="SSF88697">
    <property type="entry name" value="PUA domain-like"/>
    <property type="match status" value="1"/>
</dbReference>
<dbReference type="InterPro" id="IPR015947">
    <property type="entry name" value="PUA-like_sf"/>
</dbReference>